<dbReference type="InterPro" id="IPR012334">
    <property type="entry name" value="Pectin_lyas_fold"/>
</dbReference>
<dbReference type="Proteomes" id="UP001201701">
    <property type="component" value="Unassembled WGS sequence"/>
</dbReference>
<sequence>MVDLANAIFRDFETDGVPSSGTHKPRKPKIREWGTWLEAMVSAGLSSGSSAIYDTRANLEANLVWIANTLAWVVADPVVANNGIYRKIGASGTGSWVRVADLPYSFIRLNDAGAGTANAIIATSSLPLPASPSAALLVMNVFEANTGAVTIAANGASPKPLVTNTGNALSSGYLQAGMFVAFLDDGTNFRLLTDVASAAIQAAAEAAAAAAQAAASSVQSPKATIAQVQSDTPASDPDYYIVAFYDSAQQSGSGSILKKVVSGGSFQNGNGTRYEVTDPWLRPEQFGRIGVSAAGDTSAWVAMVAAANARGGDLVIELSQSTYQIIGTAVASTSDPQTFHNFRSIWIRGKDGVEVWQKNSLSKTLKFISTPYSSTGKVKVTGVTLVGYAQTRINAGQSPLLPGGEIDYESSSLNDVAGIYADSLYELFISRLTTRNHAGCDVVCFGVLNVTIRDSDFVGLGPTYIRPEIDGNQGNGSDAAIYSIPKFDGSYYNPSNTTAYKSRLDVCNCRIKWHAISLRTIMNDVLLLHDNYFGEAPGQHQVYDSDSDGHSVIGNTFDTCRQIGYKMQFENLAGFYYGPAWATATAYAVGDIVRSTSILFVCKTAHTSGVSFDSTKFSIHPRFRRQGAVIQGNKFINCGYGGGSGISSVAASGVNGRNIWAEGWVIKGNDFDRCDSAIRCDRLRKSTIEGNSIRNVNRGIWTGWFGGTIKGNSVYKAALNGLFGSISNHTVIEENKIWNCGKSGVGSDQQSPVLYTAFADGNGPPLFEATPTIWFSRNAIGFDNDDGDSVLDAVGPYLAWFSDTRLRLEVVQNYGTTSTKLYRVDGTITYLLGNSFPGYFNTAQNEPTWTLNNETTSFTLDPTTATTKQVADVVATLLNVFSGKRLNKTL</sequence>
<protein>
    <submittedName>
        <fullName evidence="2">Right-handed parallel beta-helix repeat-containing protein</fullName>
    </submittedName>
</protein>
<keyword evidence="3" id="KW-1185">Reference proteome</keyword>
<dbReference type="SUPFAM" id="SSF51126">
    <property type="entry name" value="Pectin lyase-like"/>
    <property type="match status" value="1"/>
</dbReference>
<dbReference type="Gene3D" id="2.160.20.10">
    <property type="entry name" value="Single-stranded right-handed beta-helix, Pectin lyase-like"/>
    <property type="match status" value="1"/>
</dbReference>
<dbReference type="SMART" id="SM00710">
    <property type="entry name" value="PbH1"/>
    <property type="match status" value="7"/>
</dbReference>
<dbReference type="InterPro" id="IPR006626">
    <property type="entry name" value="PbH1"/>
</dbReference>
<organism evidence="2 3">
    <name type="scientific">Mesorhizobium retamae</name>
    <dbReference type="NCBI Taxonomy" id="2912854"/>
    <lineage>
        <taxon>Bacteria</taxon>
        <taxon>Pseudomonadati</taxon>
        <taxon>Pseudomonadota</taxon>
        <taxon>Alphaproteobacteria</taxon>
        <taxon>Hyphomicrobiales</taxon>
        <taxon>Phyllobacteriaceae</taxon>
        <taxon>Mesorhizobium</taxon>
    </lineage>
</organism>
<gene>
    <name evidence="2" type="ORF">L4923_18655</name>
</gene>
<evidence type="ECO:0000313" key="2">
    <source>
        <dbReference type="EMBL" id="MCG7507053.1"/>
    </source>
</evidence>
<evidence type="ECO:0000313" key="3">
    <source>
        <dbReference type="Proteomes" id="UP001201701"/>
    </source>
</evidence>
<dbReference type="InterPro" id="IPR011050">
    <property type="entry name" value="Pectin_lyase_fold/virulence"/>
</dbReference>
<reference evidence="2 3" key="1">
    <citation type="submission" date="2022-02" db="EMBL/GenBank/DDBJ databases">
        <title>Draft genome sequence of Mezorhizobium retamae strain IRAMC:0171 isolated from Retama raetam nodules.</title>
        <authorList>
            <person name="Bengaied R."/>
            <person name="Sbissi I."/>
            <person name="Huber K."/>
            <person name="Ghodbane F."/>
            <person name="Nouioui I."/>
            <person name="Tarhouni M."/>
            <person name="Gtari M."/>
        </authorList>
    </citation>
    <scope>NUCLEOTIDE SEQUENCE [LARGE SCALE GENOMIC DNA]</scope>
    <source>
        <strain evidence="2 3">IRAMC:0171</strain>
    </source>
</reference>
<dbReference type="EMBL" id="JAKREW010000020">
    <property type="protein sequence ID" value="MCG7507053.1"/>
    <property type="molecule type" value="Genomic_DNA"/>
</dbReference>
<proteinExistence type="predicted"/>
<dbReference type="Pfam" id="PF05048">
    <property type="entry name" value="NosD"/>
    <property type="match status" value="1"/>
</dbReference>
<dbReference type="InterPro" id="IPR007742">
    <property type="entry name" value="NosD_dom"/>
</dbReference>
<feature type="domain" description="Periplasmic copper-binding protein NosD beta helix" evidence="1">
    <location>
        <begin position="659"/>
        <end position="748"/>
    </location>
</feature>
<name>A0ABS9QHZ7_9HYPH</name>
<evidence type="ECO:0000259" key="1">
    <source>
        <dbReference type="Pfam" id="PF05048"/>
    </source>
</evidence>
<dbReference type="RefSeq" id="WP_239367831.1">
    <property type="nucleotide sequence ID" value="NZ_JAKREW010000020.1"/>
</dbReference>
<comment type="caution">
    <text evidence="2">The sequence shown here is derived from an EMBL/GenBank/DDBJ whole genome shotgun (WGS) entry which is preliminary data.</text>
</comment>
<accession>A0ABS9QHZ7</accession>